<dbReference type="Gene3D" id="3.40.50.300">
    <property type="entry name" value="P-loop containing nucleotide triphosphate hydrolases"/>
    <property type="match status" value="1"/>
</dbReference>
<keyword evidence="4 7" id="KW-0812">Transmembrane</keyword>
<dbReference type="InterPro" id="IPR051539">
    <property type="entry name" value="T4SS-coupling_protein"/>
</dbReference>
<dbReference type="Pfam" id="PF02534">
    <property type="entry name" value="T4SS-DNA_transf"/>
    <property type="match status" value="1"/>
</dbReference>
<evidence type="ECO:0000256" key="2">
    <source>
        <dbReference type="ARBA" id="ARBA00008806"/>
    </source>
</evidence>
<reference evidence="8 9" key="1">
    <citation type="submission" date="2024-04" db="EMBL/GenBank/DDBJ databases">
        <title>Novel Shewanella species isolated from Baltic Sea sediments.</title>
        <authorList>
            <person name="Martin-Rodriguez A.J."/>
            <person name="Fernandez-Juarez V."/>
            <person name="Valeriano V.D."/>
            <person name="Mihindukulasooriya I."/>
            <person name="Ceresnova L."/>
            <person name="Joffre E."/>
            <person name="Jensie-Markopoulos S."/>
            <person name="Moore E.R.B."/>
            <person name="Sjoling A."/>
        </authorList>
    </citation>
    <scope>NUCLEOTIDE SEQUENCE [LARGE SCALE GENOMIC DNA]</scope>
    <source>
        <strain evidence="8 9">VAX-SP0-0CM-1</strain>
    </source>
</reference>
<dbReference type="EMBL" id="JBCHKU010000034">
    <property type="protein sequence ID" value="MEM6250689.1"/>
    <property type="molecule type" value="Genomic_DNA"/>
</dbReference>
<evidence type="ECO:0000313" key="8">
    <source>
        <dbReference type="EMBL" id="MEM6250689.1"/>
    </source>
</evidence>
<organism evidence="8 9">
    <name type="scientific">Shewanella vaxholmensis</name>
    <dbReference type="NCBI Taxonomy" id="3063535"/>
    <lineage>
        <taxon>Bacteria</taxon>
        <taxon>Pseudomonadati</taxon>
        <taxon>Pseudomonadota</taxon>
        <taxon>Gammaproteobacteria</taxon>
        <taxon>Alteromonadales</taxon>
        <taxon>Shewanellaceae</taxon>
        <taxon>Shewanella</taxon>
    </lineage>
</organism>
<keyword evidence="6 7" id="KW-0472">Membrane</keyword>
<dbReference type="PANTHER" id="PTHR37937">
    <property type="entry name" value="CONJUGATIVE TRANSFER: DNA TRANSPORT"/>
    <property type="match status" value="1"/>
</dbReference>
<evidence type="ECO:0000256" key="5">
    <source>
        <dbReference type="ARBA" id="ARBA00022989"/>
    </source>
</evidence>
<comment type="caution">
    <text evidence="8">The sequence shown here is derived from an EMBL/GenBank/DDBJ whole genome shotgun (WGS) entry which is preliminary data.</text>
</comment>
<dbReference type="SUPFAM" id="SSF52540">
    <property type="entry name" value="P-loop containing nucleoside triphosphate hydrolases"/>
    <property type="match status" value="1"/>
</dbReference>
<dbReference type="Proteomes" id="UP001489333">
    <property type="component" value="Unassembled WGS sequence"/>
</dbReference>
<evidence type="ECO:0000313" key="9">
    <source>
        <dbReference type="Proteomes" id="UP001489333"/>
    </source>
</evidence>
<dbReference type="NCBIfam" id="NF010453">
    <property type="entry name" value="PRK13880.1"/>
    <property type="match status" value="1"/>
</dbReference>
<feature type="transmembrane region" description="Helical" evidence="7">
    <location>
        <begin position="23"/>
        <end position="41"/>
    </location>
</feature>
<sequence length="626" mass="69503">MKNEDHNNLVGAQLRAPKKQHNFMPLAIVSASVLVGLQIATQHFAHSFGYQAQLGENYHHLYLPTKILTWAFEWHSIYPQSFVQSASAGMMATVLGFIAALTNKVYTATKSKSNPYLHGSARWANRSDIENAGLLKKVKSKDTDDGTSVYVGGWVDDQGVTHYLRHSGAEHVLCYAPTRSGKGLSLVIPTLLSWRKSVLISDLKGELYALTAGWRKSIGQKILRFEPASRLSVCWNPLDEIRVGTDSEVGDVQNLCTLIVDPDGKGLDDHWQKTAYSLLCGVVIHTIYKYIDEGKTASLPAIDAMLSEPNRNISDLWNEMVNYPHVNGSPHPLASAAGQDMIDRPEDEAGSVLSTAKSYLMLYRDPVVAATVSKSEFKIRDLMHHDTPVSLYIITEPTDKNRLKPLVRIMLNMAIRILASGMTFKKGRPVANYKHRLLGMIDEMPTLGKLEILQESLAFVAGYGIKFYLICQDINQLKSEKTGYGKDEQITSNCHVQNAFPPNRLETAEYLAKLTGETTIIKQQITTSGKRLGTSDNVSVTYGETKRTLLTADECLRMPAPKKDENGDILESGDMVIYVAGNPAIYGKQTLYFQDPIFKARAAIEAPIQTDKLRTPPQVEQFTLPD</sequence>
<dbReference type="InterPro" id="IPR003688">
    <property type="entry name" value="TraG/VirD4"/>
</dbReference>
<proteinExistence type="inferred from homology"/>
<comment type="subcellular location">
    <subcellularLocation>
        <location evidence="1">Cell membrane</location>
        <topology evidence="1">Multi-pass membrane protein</topology>
    </subcellularLocation>
</comment>
<name>A0ABU9UWQ2_9GAMM</name>
<keyword evidence="9" id="KW-1185">Reference proteome</keyword>
<gene>
    <name evidence="8" type="ORF">AAGS29_19010</name>
</gene>
<dbReference type="InterPro" id="IPR027417">
    <property type="entry name" value="P-loop_NTPase"/>
</dbReference>
<protein>
    <submittedName>
        <fullName evidence="8">Type IV secretory system conjugative DNA transfer family protein</fullName>
    </submittedName>
</protein>
<dbReference type="RefSeq" id="WP_342902409.1">
    <property type="nucleotide sequence ID" value="NZ_JBCHKU010000034.1"/>
</dbReference>
<evidence type="ECO:0000256" key="7">
    <source>
        <dbReference type="SAM" id="Phobius"/>
    </source>
</evidence>
<keyword evidence="3" id="KW-1003">Cell membrane</keyword>
<keyword evidence="5 7" id="KW-1133">Transmembrane helix</keyword>
<evidence type="ECO:0000256" key="3">
    <source>
        <dbReference type="ARBA" id="ARBA00022475"/>
    </source>
</evidence>
<comment type="similarity">
    <text evidence="2">Belongs to the VirD4/TraG family.</text>
</comment>
<evidence type="ECO:0000256" key="4">
    <source>
        <dbReference type="ARBA" id="ARBA00022692"/>
    </source>
</evidence>
<dbReference type="CDD" id="cd01127">
    <property type="entry name" value="TrwB_TraG_TraD_VirD4"/>
    <property type="match status" value="2"/>
</dbReference>
<dbReference type="PANTHER" id="PTHR37937:SF1">
    <property type="entry name" value="CONJUGATIVE TRANSFER: DNA TRANSPORT"/>
    <property type="match status" value="1"/>
</dbReference>
<evidence type="ECO:0000256" key="1">
    <source>
        <dbReference type="ARBA" id="ARBA00004651"/>
    </source>
</evidence>
<evidence type="ECO:0000256" key="6">
    <source>
        <dbReference type="ARBA" id="ARBA00023136"/>
    </source>
</evidence>
<accession>A0ABU9UWQ2</accession>